<evidence type="ECO:0000313" key="1">
    <source>
        <dbReference type="EMBL" id="KAK9757185.1"/>
    </source>
</evidence>
<keyword evidence="2" id="KW-1185">Reference proteome</keyword>
<proteinExistence type="predicted"/>
<name>A0AAW1N7K5_SAPOF</name>
<gene>
    <name evidence="1" type="ORF">RND81_01G146600</name>
</gene>
<dbReference type="EMBL" id="JBDFQZ010000001">
    <property type="protein sequence ID" value="KAK9757185.1"/>
    <property type="molecule type" value="Genomic_DNA"/>
</dbReference>
<sequence length="127" mass="14149">MVNFGTDKTLKSLKSTLPNTALLFPGPFCYRHSHSRPLFPLPSFTSSLSPPQRNSPKNSTLKLRHIHRVPSASYPSCDATAGEPAFLLSPPNWRNTPPSTVFILLSSVLPLLRYHRRVLRGSDRSTP</sequence>
<dbReference type="Proteomes" id="UP001443914">
    <property type="component" value="Unassembled WGS sequence"/>
</dbReference>
<dbReference type="AlphaFoldDB" id="A0AAW1N7K5"/>
<organism evidence="1 2">
    <name type="scientific">Saponaria officinalis</name>
    <name type="common">Common soapwort</name>
    <name type="synonym">Lychnis saponaria</name>
    <dbReference type="NCBI Taxonomy" id="3572"/>
    <lineage>
        <taxon>Eukaryota</taxon>
        <taxon>Viridiplantae</taxon>
        <taxon>Streptophyta</taxon>
        <taxon>Embryophyta</taxon>
        <taxon>Tracheophyta</taxon>
        <taxon>Spermatophyta</taxon>
        <taxon>Magnoliopsida</taxon>
        <taxon>eudicotyledons</taxon>
        <taxon>Gunneridae</taxon>
        <taxon>Pentapetalae</taxon>
        <taxon>Caryophyllales</taxon>
        <taxon>Caryophyllaceae</taxon>
        <taxon>Caryophylleae</taxon>
        <taxon>Saponaria</taxon>
    </lineage>
</organism>
<evidence type="ECO:0000313" key="2">
    <source>
        <dbReference type="Proteomes" id="UP001443914"/>
    </source>
</evidence>
<protein>
    <submittedName>
        <fullName evidence="1">Uncharacterized protein</fullName>
    </submittedName>
</protein>
<reference evidence="1" key="1">
    <citation type="submission" date="2024-03" db="EMBL/GenBank/DDBJ databases">
        <title>WGS assembly of Saponaria officinalis var. Norfolk2.</title>
        <authorList>
            <person name="Jenkins J."/>
            <person name="Shu S."/>
            <person name="Grimwood J."/>
            <person name="Barry K."/>
            <person name="Goodstein D."/>
            <person name="Schmutz J."/>
            <person name="Leebens-Mack J."/>
            <person name="Osbourn A."/>
        </authorList>
    </citation>
    <scope>NUCLEOTIDE SEQUENCE [LARGE SCALE GENOMIC DNA]</scope>
    <source>
        <strain evidence="1">JIC</strain>
    </source>
</reference>
<accession>A0AAW1N7K5</accession>
<comment type="caution">
    <text evidence="1">The sequence shown here is derived from an EMBL/GenBank/DDBJ whole genome shotgun (WGS) entry which is preliminary data.</text>
</comment>